<dbReference type="AlphaFoldDB" id="A0A0A3YLS0"/>
<proteinExistence type="predicted"/>
<gene>
    <name evidence="1" type="ORF">MA20_35180</name>
</gene>
<sequence length="78" mass="7883">MLPQQPLFLARLMPVAGAEAALTSMVAAHISTEAAHAFTAVVRTRTVAGHAGLEAVAITVAAIAEAITVLVGGLRPLV</sequence>
<reference evidence="1 2" key="1">
    <citation type="submission" date="2014-09" db="EMBL/GenBank/DDBJ databases">
        <title>Draft genome of Bradyrhizobium japonicum Is-34.</title>
        <authorList>
            <person name="Tsurumaru H."/>
            <person name="Yamakawa T."/>
            <person name="Hashimoto S."/>
            <person name="Okizaki K."/>
            <person name="Kanesaki Y."/>
            <person name="Yoshikawa H."/>
            <person name="Yajima S."/>
        </authorList>
    </citation>
    <scope>NUCLEOTIDE SEQUENCE [LARGE SCALE GENOMIC DNA]</scope>
    <source>
        <strain evidence="1 2">Is-34</strain>
    </source>
</reference>
<name>A0A0A3YLS0_BRAJP</name>
<comment type="caution">
    <text evidence="1">The sequence shown here is derived from an EMBL/GenBank/DDBJ whole genome shotgun (WGS) entry which is preliminary data.</text>
</comment>
<protein>
    <submittedName>
        <fullName evidence="1">Uncharacterized protein</fullName>
    </submittedName>
</protein>
<dbReference type="EMBL" id="JRPN01000028">
    <property type="protein sequence ID" value="KGT74628.1"/>
    <property type="molecule type" value="Genomic_DNA"/>
</dbReference>
<accession>A0A0A3YLS0</accession>
<dbReference type="Proteomes" id="UP000030377">
    <property type="component" value="Unassembled WGS sequence"/>
</dbReference>
<organism evidence="1 2">
    <name type="scientific">Bradyrhizobium japonicum</name>
    <dbReference type="NCBI Taxonomy" id="375"/>
    <lineage>
        <taxon>Bacteria</taxon>
        <taxon>Pseudomonadati</taxon>
        <taxon>Pseudomonadota</taxon>
        <taxon>Alphaproteobacteria</taxon>
        <taxon>Hyphomicrobiales</taxon>
        <taxon>Nitrobacteraceae</taxon>
        <taxon>Bradyrhizobium</taxon>
    </lineage>
</organism>
<evidence type="ECO:0000313" key="2">
    <source>
        <dbReference type="Proteomes" id="UP000030377"/>
    </source>
</evidence>
<evidence type="ECO:0000313" key="1">
    <source>
        <dbReference type="EMBL" id="KGT74628.1"/>
    </source>
</evidence>